<reference evidence="10 11" key="1">
    <citation type="submission" date="2019-06" db="EMBL/GenBank/DDBJ databases">
        <title>Martelella lutilitoris sp. nov., isolated from a tidal mudflat.</title>
        <authorList>
            <person name="Kim Y.-J."/>
        </authorList>
    </citation>
    <scope>NUCLEOTIDE SEQUENCE [LARGE SCALE GENOMIC DNA]</scope>
    <source>
        <strain evidence="10 11">GH2-6</strain>
    </source>
</reference>
<feature type="transmembrane region" description="Helical" evidence="7">
    <location>
        <begin position="21"/>
        <end position="40"/>
    </location>
</feature>
<dbReference type="AlphaFoldDB" id="A0A5C4JPQ1"/>
<evidence type="ECO:0000313" key="10">
    <source>
        <dbReference type="EMBL" id="TNB47202.1"/>
    </source>
</evidence>
<organism evidence="10 11">
    <name type="scientific">Martelella lutilitoris</name>
    <dbReference type="NCBI Taxonomy" id="2583532"/>
    <lineage>
        <taxon>Bacteria</taxon>
        <taxon>Pseudomonadati</taxon>
        <taxon>Pseudomonadota</taxon>
        <taxon>Alphaproteobacteria</taxon>
        <taxon>Hyphomicrobiales</taxon>
        <taxon>Aurantimonadaceae</taxon>
        <taxon>Martelella</taxon>
    </lineage>
</organism>
<dbReference type="Pfam" id="PF02687">
    <property type="entry name" value="FtsX"/>
    <property type="match status" value="1"/>
</dbReference>
<evidence type="ECO:0000256" key="2">
    <source>
        <dbReference type="ARBA" id="ARBA00022475"/>
    </source>
</evidence>
<evidence type="ECO:0000313" key="11">
    <source>
        <dbReference type="Proteomes" id="UP000307874"/>
    </source>
</evidence>
<keyword evidence="11" id="KW-1185">Reference proteome</keyword>
<evidence type="ECO:0000256" key="7">
    <source>
        <dbReference type="SAM" id="Phobius"/>
    </source>
</evidence>
<dbReference type="InterPro" id="IPR003838">
    <property type="entry name" value="ABC3_permease_C"/>
</dbReference>
<dbReference type="PANTHER" id="PTHR30572">
    <property type="entry name" value="MEMBRANE COMPONENT OF TRANSPORTER-RELATED"/>
    <property type="match status" value="1"/>
</dbReference>
<dbReference type="GO" id="GO:0022857">
    <property type="term" value="F:transmembrane transporter activity"/>
    <property type="evidence" value="ECO:0007669"/>
    <property type="project" value="TreeGrafter"/>
</dbReference>
<keyword evidence="4 7" id="KW-1133">Transmembrane helix</keyword>
<keyword evidence="3 7" id="KW-0812">Transmembrane</keyword>
<evidence type="ECO:0000256" key="3">
    <source>
        <dbReference type="ARBA" id="ARBA00022692"/>
    </source>
</evidence>
<dbReference type="Pfam" id="PF12704">
    <property type="entry name" value="MacB_PCD"/>
    <property type="match status" value="1"/>
</dbReference>
<dbReference type="GO" id="GO:0005886">
    <property type="term" value="C:plasma membrane"/>
    <property type="evidence" value="ECO:0007669"/>
    <property type="project" value="UniProtKB-SubCell"/>
</dbReference>
<feature type="domain" description="ABC3 transporter permease C-terminal" evidence="8">
    <location>
        <begin position="283"/>
        <end position="395"/>
    </location>
</feature>
<comment type="caution">
    <text evidence="10">The sequence shown here is derived from an EMBL/GenBank/DDBJ whole genome shotgun (WGS) entry which is preliminary data.</text>
</comment>
<dbReference type="Proteomes" id="UP000307874">
    <property type="component" value="Unassembled WGS sequence"/>
</dbReference>
<evidence type="ECO:0000256" key="4">
    <source>
        <dbReference type="ARBA" id="ARBA00022989"/>
    </source>
</evidence>
<comment type="subcellular location">
    <subcellularLocation>
        <location evidence="1">Cell membrane</location>
        <topology evidence="1">Multi-pass membrane protein</topology>
    </subcellularLocation>
</comment>
<evidence type="ECO:0000256" key="1">
    <source>
        <dbReference type="ARBA" id="ARBA00004651"/>
    </source>
</evidence>
<feature type="domain" description="MacB-like periplasmic core" evidence="9">
    <location>
        <begin position="20"/>
        <end position="241"/>
    </location>
</feature>
<protein>
    <submittedName>
        <fullName evidence="10">FtsX-like permease family protein</fullName>
    </submittedName>
</protein>
<evidence type="ECO:0000256" key="6">
    <source>
        <dbReference type="ARBA" id="ARBA00038076"/>
    </source>
</evidence>
<accession>A0A5C4JPQ1</accession>
<dbReference type="PANTHER" id="PTHR30572:SF4">
    <property type="entry name" value="ABC TRANSPORTER PERMEASE YTRF"/>
    <property type="match status" value="1"/>
</dbReference>
<gene>
    <name evidence="10" type="ORF">FF124_13580</name>
</gene>
<proteinExistence type="inferred from homology"/>
<dbReference type="InterPro" id="IPR025857">
    <property type="entry name" value="MacB_PCD"/>
</dbReference>
<evidence type="ECO:0000259" key="9">
    <source>
        <dbReference type="Pfam" id="PF12704"/>
    </source>
</evidence>
<comment type="similarity">
    <text evidence="6">Belongs to the ABC-4 integral membrane protein family.</text>
</comment>
<sequence>MFLEMIKLALRAVRRNLLRSFLTVLGVVIGVSAVIAMVTIGNGTAEQVRSEIARLGTDILFVRPGQRAPGAPAEAAKGFSERDIAALRNQVPDLRAVAPQNISTVTVVAAGENRRTTVIGTNDDFLAAQDWTIETGTDFSRAAASGGGDTACILGATVRRELFGESDPVGSNVRVGNVSCAVIGTLREKGESSMGRDQDDIVLMPISAFQRRVGGDSYIESILLAARDGVSTEKLEADVTALLRQRRNIQPGRANDFEVNDMTEIANAVTGTKSHLTGMLTAVAAVSLLVGGIGIMNIMLVSVTERTREIGLRLTVGALERQVLLQFMVEAVVLSLLGGIVGVVAGLAVAYAVVQYLSVPFVIAPWMILGAFAFSALIGIIFGFFPARRAARMNPIEALRHE</sequence>
<evidence type="ECO:0000259" key="8">
    <source>
        <dbReference type="Pfam" id="PF02687"/>
    </source>
</evidence>
<keyword evidence="5 7" id="KW-0472">Membrane</keyword>
<name>A0A5C4JPQ1_9HYPH</name>
<keyword evidence="2" id="KW-1003">Cell membrane</keyword>
<dbReference type="InterPro" id="IPR050250">
    <property type="entry name" value="Macrolide_Exporter_MacB"/>
</dbReference>
<feature type="transmembrane region" description="Helical" evidence="7">
    <location>
        <begin position="363"/>
        <end position="385"/>
    </location>
</feature>
<evidence type="ECO:0000256" key="5">
    <source>
        <dbReference type="ARBA" id="ARBA00023136"/>
    </source>
</evidence>
<dbReference type="EMBL" id="VCLB01000007">
    <property type="protein sequence ID" value="TNB47202.1"/>
    <property type="molecule type" value="Genomic_DNA"/>
</dbReference>
<dbReference type="RefSeq" id="WP_138749033.1">
    <property type="nucleotide sequence ID" value="NZ_VCLB01000007.1"/>
</dbReference>
<feature type="transmembrane region" description="Helical" evidence="7">
    <location>
        <begin position="324"/>
        <end position="357"/>
    </location>
</feature>
<feature type="transmembrane region" description="Helical" evidence="7">
    <location>
        <begin position="279"/>
        <end position="303"/>
    </location>
</feature>
<dbReference type="OrthoDB" id="9787227at2"/>